<evidence type="ECO:0000256" key="1">
    <source>
        <dbReference type="SAM" id="MobiDB-lite"/>
    </source>
</evidence>
<reference evidence="2" key="1">
    <citation type="submission" date="2020-06" db="EMBL/GenBank/DDBJ databases">
        <title>WGS assembly of Ceratodon purpureus strain R40.</title>
        <authorList>
            <person name="Carey S.B."/>
            <person name="Jenkins J."/>
            <person name="Shu S."/>
            <person name="Lovell J.T."/>
            <person name="Sreedasyam A."/>
            <person name="Maumus F."/>
            <person name="Tiley G.P."/>
            <person name="Fernandez-Pozo N."/>
            <person name="Barry K."/>
            <person name="Chen C."/>
            <person name="Wang M."/>
            <person name="Lipzen A."/>
            <person name="Daum C."/>
            <person name="Saski C.A."/>
            <person name="Payton A.C."/>
            <person name="Mcbreen J.C."/>
            <person name="Conrad R.E."/>
            <person name="Kollar L.M."/>
            <person name="Olsson S."/>
            <person name="Huttunen S."/>
            <person name="Landis J.B."/>
            <person name="Wickett N.J."/>
            <person name="Johnson M.G."/>
            <person name="Rensing S.A."/>
            <person name="Grimwood J."/>
            <person name="Schmutz J."/>
            <person name="Mcdaniel S.F."/>
        </authorList>
    </citation>
    <scope>NUCLEOTIDE SEQUENCE</scope>
    <source>
        <strain evidence="2">R40</strain>
    </source>
</reference>
<feature type="compositionally biased region" description="Polar residues" evidence="1">
    <location>
        <begin position="72"/>
        <end position="83"/>
    </location>
</feature>
<feature type="region of interest" description="Disordered" evidence="1">
    <location>
        <begin position="72"/>
        <end position="95"/>
    </location>
</feature>
<feature type="region of interest" description="Disordered" evidence="1">
    <location>
        <begin position="295"/>
        <end position="318"/>
    </location>
</feature>
<dbReference type="EMBL" id="CM026433">
    <property type="protein sequence ID" value="KAG0554464.1"/>
    <property type="molecule type" value="Genomic_DNA"/>
</dbReference>
<feature type="compositionally biased region" description="Basic residues" evidence="1">
    <location>
        <begin position="207"/>
        <end position="218"/>
    </location>
</feature>
<proteinExistence type="predicted"/>
<organism evidence="2 3">
    <name type="scientific">Ceratodon purpureus</name>
    <name type="common">Fire moss</name>
    <name type="synonym">Dicranum purpureum</name>
    <dbReference type="NCBI Taxonomy" id="3225"/>
    <lineage>
        <taxon>Eukaryota</taxon>
        <taxon>Viridiplantae</taxon>
        <taxon>Streptophyta</taxon>
        <taxon>Embryophyta</taxon>
        <taxon>Bryophyta</taxon>
        <taxon>Bryophytina</taxon>
        <taxon>Bryopsida</taxon>
        <taxon>Dicranidae</taxon>
        <taxon>Pseudoditrichales</taxon>
        <taxon>Ditrichaceae</taxon>
        <taxon>Ceratodon</taxon>
    </lineage>
</organism>
<dbReference type="AlphaFoldDB" id="A0A8T0G7X9"/>
<evidence type="ECO:0000313" key="2">
    <source>
        <dbReference type="EMBL" id="KAG0554464.1"/>
    </source>
</evidence>
<accession>A0A8T0G7X9</accession>
<feature type="compositionally biased region" description="Low complexity" evidence="1">
    <location>
        <begin position="189"/>
        <end position="205"/>
    </location>
</feature>
<keyword evidence="3" id="KW-1185">Reference proteome</keyword>
<dbReference type="Proteomes" id="UP000822688">
    <property type="component" value="Chromosome 12"/>
</dbReference>
<sequence>MFQLQKLSLRIIYRPGCSFFRMNSGGMEDTSQIFLCKSGGRRRPASARDATLTNIDYHTQVLNMVDEIVQGSQRKGNRQTPILPTQKPPSVQHHPRSCWTTAAQAAHKEPSESITWRNTIRPLDGNNTRASAKLCNTTEEKCVCGRTPRAFLPSQRTPTTSPVKHREKWGHGVPNSFRNRDNDENSRQSTPSPMEESPRSESPVSHLHSRPPTRLHSARRLEPSCCSTPSHLPHRHGRPSSPPSYAALLAAIASASPLRTRLRSRPQSAPRRSPASRSCTPGSFAAAHELYCSSHRQSPPLSQRSFHSRSVHLQEASTTRRFDMEESVAPEPHQCFKRAPVLSSPFRFREGLTALSGM</sequence>
<name>A0A8T0G7X9_CERPU</name>
<evidence type="ECO:0000313" key="3">
    <source>
        <dbReference type="Proteomes" id="UP000822688"/>
    </source>
</evidence>
<feature type="compositionally biased region" description="Low complexity" evidence="1">
    <location>
        <begin position="265"/>
        <end position="278"/>
    </location>
</feature>
<feature type="region of interest" description="Disordered" evidence="1">
    <location>
        <begin position="150"/>
        <end position="244"/>
    </location>
</feature>
<feature type="region of interest" description="Disordered" evidence="1">
    <location>
        <begin position="257"/>
        <end position="281"/>
    </location>
</feature>
<gene>
    <name evidence="2" type="ORF">KC19_12G093900</name>
</gene>
<protein>
    <submittedName>
        <fullName evidence="2">Uncharacterized protein</fullName>
    </submittedName>
</protein>
<comment type="caution">
    <text evidence="2">The sequence shown here is derived from an EMBL/GenBank/DDBJ whole genome shotgun (WGS) entry which is preliminary data.</text>
</comment>
<feature type="compositionally biased region" description="Polar residues" evidence="1">
    <location>
        <begin position="295"/>
        <end position="305"/>
    </location>
</feature>